<proteinExistence type="predicted"/>
<accession>A0A9D5ANM5</accession>
<dbReference type="AlphaFoldDB" id="A0A9D5ANM5"/>
<gene>
    <name evidence="1" type="ORF">KIW84_043094</name>
</gene>
<sequence>MVVLADSDDKLILNSMIFRPGWLDFKVVHEEVQQDPTLHAIILALQKGETTKPGFALQDGVLLYHDKLVMSASSTFVPTILKEFHSTPQGGHSRFYRTYRHLAANLYWIAIHIGFRQLGGRRMNVRKVEYRCPYITLTDASPEGTYMYYLNRIENDLDVQCMFSAHNGEVNRGVEGPLVLVVVVD</sequence>
<protein>
    <submittedName>
        <fullName evidence="1">Uncharacterized protein</fullName>
    </submittedName>
</protein>
<organism evidence="1 2">
    <name type="scientific">Pisum sativum</name>
    <name type="common">Garden pea</name>
    <name type="synonym">Lathyrus oleraceus</name>
    <dbReference type="NCBI Taxonomy" id="3888"/>
    <lineage>
        <taxon>Eukaryota</taxon>
        <taxon>Viridiplantae</taxon>
        <taxon>Streptophyta</taxon>
        <taxon>Embryophyta</taxon>
        <taxon>Tracheophyta</taxon>
        <taxon>Spermatophyta</taxon>
        <taxon>Magnoliopsida</taxon>
        <taxon>eudicotyledons</taxon>
        <taxon>Gunneridae</taxon>
        <taxon>Pentapetalae</taxon>
        <taxon>rosids</taxon>
        <taxon>fabids</taxon>
        <taxon>Fabales</taxon>
        <taxon>Fabaceae</taxon>
        <taxon>Papilionoideae</taxon>
        <taxon>50 kb inversion clade</taxon>
        <taxon>NPAAA clade</taxon>
        <taxon>Hologalegina</taxon>
        <taxon>IRL clade</taxon>
        <taxon>Fabeae</taxon>
        <taxon>Lathyrus</taxon>
    </lineage>
</organism>
<keyword evidence="2" id="KW-1185">Reference proteome</keyword>
<dbReference type="Gramene" id="Psat04G0309400-T1">
    <property type="protein sequence ID" value="KAI5418732.1"/>
    <property type="gene ID" value="KIW84_043094"/>
</dbReference>
<comment type="caution">
    <text evidence="1">The sequence shown here is derived from an EMBL/GenBank/DDBJ whole genome shotgun (WGS) entry which is preliminary data.</text>
</comment>
<dbReference type="EMBL" id="JAMSHJ010000004">
    <property type="protein sequence ID" value="KAI5418732.1"/>
    <property type="molecule type" value="Genomic_DNA"/>
</dbReference>
<dbReference type="Gene3D" id="1.10.340.70">
    <property type="match status" value="1"/>
</dbReference>
<dbReference type="Proteomes" id="UP001058974">
    <property type="component" value="Chromosome 4"/>
</dbReference>
<evidence type="ECO:0000313" key="2">
    <source>
        <dbReference type="Proteomes" id="UP001058974"/>
    </source>
</evidence>
<evidence type="ECO:0000313" key="1">
    <source>
        <dbReference type="EMBL" id="KAI5418732.1"/>
    </source>
</evidence>
<name>A0A9D5ANM5_PEA</name>
<reference evidence="1 2" key="1">
    <citation type="journal article" date="2022" name="Nat. Genet.">
        <title>Improved pea reference genome and pan-genome highlight genomic features and evolutionary characteristics.</title>
        <authorList>
            <person name="Yang T."/>
            <person name="Liu R."/>
            <person name="Luo Y."/>
            <person name="Hu S."/>
            <person name="Wang D."/>
            <person name="Wang C."/>
            <person name="Pandey M.K."/>
            <person name="Ge S."/>
            <person name="Xu Q."/>
            <person name="Li N."/>
            <person name="Li G."/>
            <person name="Huang Y."/>
            <person name="Saxena R.K."/>
            <person name="Ji Y."/>
            <person name="Li M."/>
            <person name="Yan X."/>
            <person name="He Y."/>
            <person name="Liu Y."/>
            <person name="Wang X."/>
            <person name="Xiang C."/>
            <person name="Varshney R.K."/>
            <person name="Ding H."/>
            <person name="Gao S."/>
            <person name="Zong X."/>
        </authorList>
    </citation>
    <scope>NUCLEOTIDE SEQUENCE [LARGE SCALE GENOMIC DNA]</scope>
    <source>
        <strain evidence="1 2">cv. Zhongwan 6</strain>
    </source>
</reference>